<feature type="region of interest" description="Disordered" evidence="1">
    <location>
        <begin position="311"/>
        <end position="368"/>
    </location>
</feature>
<evidence type="ECO:0000256" key="1">
    <source>
        <dbReference type="SAM" id="MobiDB-lite"/>
    </source>
</evidence>
<evidence type="ECO:0000313" key="2">
    <source>
        <dbReference type="EMBL" id="CAE7205790.1"/>
    </source>
</evidence>
<feature type="region of interest" description="Disordered" evidence="1">
    <location>
        <begin position="463"/>
        <end position="508"/>
    </location>
</feature>
<dbReference type="EMBL" id="CAJNDS010000435">
    <property type="protein sequence ID" value="CAE7205790.1"/>
    <property type="molecule type" value="Genomic_DNA"/>
</dbReference>
<protein>
    <submittedName>
        <fullName evidence="2">Uncharacterized protein</fullName>
    </submittedName>
</protein>
<dbReference type="Proteomes" id="UP000604046">
    <property type="component" value="Unassembled WGS sequence"/>
</dbReference>
<accession>A0A812JG01</accession>
<sequence>MANAADSQPFFEQHARKIGMEQQLLDKFIAGGVKTVSMAAYAATQPGQPLTDREVSTLCTSLGQNNPTLAQMTVVKRLLFECQTMSLANLKATVEQQPDSVLRKLPGAERAQRLELQAQRLGGLSIEHDLQPAFSVYDAVSTQVEQGSLKYLHPSKIPTRRQELAQGKPAKELVLDASGDGLSVQDKSSKVEAQLGSDMATYRALQRRGLAYDLVGVLSFKVHKKWLQKAFATLQTPAPPGFNRPTLQQVLRADRALWMELGSKQPTLTRAAANAPLADARCLDQVFLEATNTVAVNFHFMLTPRAEGFTDKGGKGAGKGPKRWGDGKGYGQWKYQRTDKGDKGQGGKSGFKGARLPTKGKLKGGFPNKSLVLQGGKGETPMPAALRGGVPNDEHGDPLCFGFNLGTSNDSASALDQASRAAPTARRAQACAERAATAIFVNKTIFPDRPKESCKELHPAAVAKGQENQPPLQRAAEPIPQFSKPSSEAYAFPPQASHSGAQRSGQAQCTAPQTIQECWVLEIFAGSAGITSAAASAGLRRSVGVDNVRMPRRKGKIIQLDLLLLSHQGLLWKWLGSPGLAAVWLAPPCGTSSRAKEIPLPWEDKPHPLRSVEYPEGLPGLGPSDAERVAKANELYRLTARIWDFCCENGIVVIIENPYRSFFWHCSAIEHILRSEQAIVVQCDFCMMGGSRLKRTALLCNNDLITGLAVTCDGSHEHPWDVHEEVLATKLESAYPHQFCKHFVSLLLQHLTQKGCRDGLNLLEGDPANSSGARVVTTQAKTKKAASFQVITEFCRRTRWTVPGQVRSTLQTTQWLGPAKIPGFKAPGAPALRVTPLLSSATDVLVEVPWNPQEFVAKARLAGHPRHLCLGVPPALRKAILACSKQPAAKVIETRAAQSRRWLQRAQELQLAENDFKAKLPELFKEMLEASHYADKAVADDLAQGFDLVGHLDLPAGWSTDFRPAFLSLKDLSQLTQETNHQVIKEVEDSSQFLEELWQKSLDEVSKGWSEGPFREQDLPQGAVISKRFAIQQGSKVRPIDDLSQSHINEAFGSMGKIELHDVETIAASAILFLRHAGQGLLGKTIDLKSAYRQLPLSEEALNMAYVAVKDPSSGEVRFFRLLCLPFGAVAAVHAFIRVSLAICHIGNTFWHLPWSSFFDDFTLLSTRQLAPSAEASACFLLDLLGFEFYVRRRNQASLCAALQGLRHYIAEASPRTVRAQTSETVYAFTDASQEGLQGLEMGLGAVLFNQEGQILCWFGIVLPHDLAEKLMQGKSKVINELESIAVLLLFILAREFLRGKHVMCYLDNEAARITLLKLTSDSEALTLLSNACALLEQELEMIPFYARVPSKSNVADAPSRLDFTGLPHNCRFQDQVLLAEMAKLVNSLVGRCA</sequence>
<gene>
    <name evidence="2" type="ORF">SNAT2548_LOCUS6508</name>
</gene>
<evidence type="ECO:0000313" key="3">
    <source>
        <dbReference type="Proteomes" id="UP000604046"/>
    </source>
</evidence>
<keyword evidence="3" id="KW-1185">Reference proteome</keyword>
<organism evidence="2 3">
    <name type="scientific">Symbiodinium natans</name>
    <dbReference type="NCBI Taxonomy" id="878477"/>
    <lineage>
        <taxon>Eukaryota</taxon>
        <taxon>Sar</taxon>
        <taxon>Alveolata</taxon>
        <taxon>Dinophyceae</taxon>
        <taxon>Suessiales</taxon>
        <taxon>Symbiodiniaceae</taxon>
        <taxon>Symbiodinium</taxon>
    </lineage>
</organism>
<name>A0A812JG01_9DINO</name>
<proteinExistence type="predicted"/>
<feature type="compositionally biased region" description="Basic and acidic residues" evidence="1">
    <location>
        <begin position="336"/>
        <end position="345"/>
    </location>
</feature>
<comment type="caution">
    <text evidence="2">The sequence shown here is derived from an EMBL/GenBank/DDBJ whole genome shotgun (WGS) entry which is preliminary data.</text>
</comment>
<dbReference type="SUPFAM" id="SSF56672">
    <property type="entry name" value="DNA/RNA polymerases"/>
    <property type="match status" value="1"/>
</dbReference>
<reference evidence="2" key="1">
    <citation type="submission" date="2021-02" db="EMBL/GenBank/DDBJ databases">
        <authorList>
            <person name="Dougan E. K."/>
            <person name="Rhodes N."/>
            <person name="Thang M."/>
            <person name="Chan C."/>
        </authorList>
    </citation>
    <scope>NUCLEOTIDE SEQUENCE</scope>
</reference>
<dbReference type="InterPro" id="IPR043502">
    <property type="entry name" value="DNA/RNA_pol_sf"/>
</dbReference>
<dbReference type="OrthoDB" id="125159at2759"/>
<feature type="compositionally biased region" description="Polar residues" evidence="1">
    <location>
        <begin position="496"/>
        <end position="508"/>
    </location>
</feature>